<evidence type="ECO:0000313" key="2">
    <source>
        <dbReference type="Proteomes" id="UP001346869"/>
    </source>
</evidence>
<name>A0AAN7WX37_ELEMC</name>
<proteinExistence type="predicted"/>
<organism evidence="1 2">
    <name type="scientific">Eleginops maclovinus</name>
    <name type="common">Patagonian blennie</name>
    <name type="synonym">Eleginus maclovinus</name>
    <dbReference type="NCBI Taxonomy" id="56733"/>
    <lineage>
        <taxon>Eukaryota</taxon>
        <taxon>Metazoa</taxon>
        <taxon>Chordata</taxon>
        <taxon>Craniata</taxon>
        <taxon>Vertebrata</taxon>
        <taxon>Euteleostomi</taxon>
        <taxon>Actinopterygii</taxon>
        <taxon>Neopterygii</taxon>
        <taxon>Teleostei</taxon>
        <taxon>Neoteleostei</taxon>
        <taxon>Acanthomorphata</taxon>
        <taxon>Eupercaria</taxon>
        <taxon>Perciformes</taxon>
        <taxon>Notothenioidei</taxon>
        <taxon>Eleginopidae</taxon>
        <taxon>Eleginops</taxon>
    </lineage>
</organism>
<dbReference type="AlphaFoldDB" id="A0AAN7WX37"/>
<protein>
    <submittedName>
        <fullName evidence="1">Uncharacterized protein</fullName>
    </submittedName>
</protein>
<evidence type="ECO:0000313" key="1">
    <source>
        <dbReference type="EMBL" id="KAK5851195.1"/>
    </source>
</evidence>
<sequence>MFSFKKEIRTLLFPRHHHPTVVGLHGVRCDAQSCTVAATGGVLVPSQDHSRNTGAAAITELWTPGNRALFRGAPPKLLSDGIYGSIIGNA</sequence>
<accession>A0AAN7WX37</accession>
<reference evidence="1 2" key="1">
    <citation type="journal article" date="2023" name="Genes (Basel)">
        <title>Chromosome-Level Genome Assembly and Circadian Gene Repertoire of the Patagonia Blennie Eleginops maclovinus-The Closest Ancestral Proxy of Antarctic Cryonotothenioids.</title>
        <authorList>
            <person name="Cheng C.C."/>
            <person name="Rivera-Colon A.G."/>
            <person name="Minhas B.F."/>
            <person name="Wilson L."/>
            <person name="Rayamajhi N."/>
            <person name="Vargas-Chacoff L."/>
            <person name="Catchen J.M."/>
        </authorList>
    </citation>
    <scope>NUCLEOTIDE SEQUENCE [LARGE SCALE GENOMIC DNA]</scope>
    <source>
        <strain evidence="1">JMC-PN-2008</strain>
    </source>
</reference>
<comment type="caution">
    <text evidence="1">The sequence shown here is derived from an EMBL/GenBank/DDBJ whole genome shotgun (WGS) entry which is preliminary data.</text>
</comment>
<dbReference type="EMBL" id="JAUZQC010000022">
    <property type="protein sequence ID" value="KAK5851195.1"/>
    <property type="molecule type" value="Genomic_DNA"/>
</dbReference>
<dbReference type="Proteomes" id="UP001346869">
    <property type="component" value="Unassembled WGS sequence"/>
</dbReference>
<gene>
    <name evidence="1" type="ORF">PBY51_002009</name>
</gene>
<keyword evidence="2" id="KW-1185">Reference proteome</keyword>
<reference evidence="1 2" key="2">
    <citation type="journal article" date="2023" name="Mol. Biol. Evol.">
        <title>Genomics of Secondarily Temperate Adaptation in the Only Non-Antarctic Icefish.</title>
        <authorList>
            <person name="Rivera-Colon A.G."/>
            <person name="Rayamajhi N."/>
            <person name="Minhas B.F."/>
            <person name="Madrigal G."/>
            <person name="Bilyk K.T."/>
            <person name="Yoon V."/>
            <person name="Hune M."/>
            <person name="Gregory S."/>
            <person name="Cheng C.H.C."/>
            <person name="Catchen J.M."/>
        </authorList>
    </citation>
    <scope>NUCLEOTIDE SEQUENCE [LARGE SCALE GENOMIC DNA]</scope>
    <source>
        <strain evidence="1">JMC-PN-2008</strain>
    </source>
</reference>